<organism evidence="1 2">
    <name type="scientific">Faecalibacter rhinopitheci</name>
    <dbReference type="NCBI Taxonomy" id="2779678"/>
    <lineage>
        <taxon>Bacteria</taxon>
        <taxon>Pseudomonadati</taxon>
        <taxon>Bacteroidota</taxon>
        <taxon>Flavobacteriia</taxon>
        <taxon>Flavobacteriales</taxon>
        <taxon>Weeksellaceae</taxon>
        <taxon>Faecalibacter</taxon>
    </lineage>
</organism>
<dbReference type="Proteomes" id="UP000608754">
    <property type="component" value="Unassembled WGS sequence"/>
</dbReference>
<proteinExistence type="predicted"/>
<name>A0A8J7FSX5_9FLAO</name>
<comment type="caution">
    <text evidence="1">The sequence shown here is derived from an EMBL/GenBank/DDBJ whole genome shotgun (WGS) entry which is preliminary data.</text>
</comment>
<evidence type="ECO:0000313" key="1">
    <source>
        <dbReference type="EMBL" id="MBF0598320.1"/>
    </source>
</evidence>
<gene>
    <name evidence="1" type="ORF">IM532_12855</name>
</gene>
<accession>A0A8J7FSX5</accession>
<sequence>MLEKFKLFFNALSPEEKKQAVNYILQSQCIKPLNEGFYSGPSRDTIEKGLYSGPVNTNGKCKLCGK</sequence>
<dbReference type="EMBL" id="JADGIK010000013">
    <property type="protein sequence ID" value="MBF0598320.1"/>
    <property type="molecule type" value="Genomic_DNA"/>
</dbReference>
<dbReference type="AlphaFoldDB" id="A0A8J7FSX5"/>
<keyword evidence="2" id="KW-1185">Reference proteome</keyword>
<dbReference type="RefSeq" id="WP_194183904.1">
    <property type="nucleotide sequence ID" value="NZ_JADGIK010000013.1"/>
</dbReference>
<evidence type="ECO:0000313" key="2">
    <source>
        <dbReference type="Proteomes" id="UP000608754"/>
    </source>
</evidence>
<reference evidence="1" key="1">
    <citation type="submission" date="2020-10" db="EMBL/GenBank/DDBJ databases">
        <authorList>
            <person name="Lu T."/>
            <person name="Wang Q."/>
            <person name="Han X."/>
        </authorList>
    </citation>
    <scope>NUCLEOTIDE SEQUENCE</scope>
    <source>
        <strain evidence="1">WQ 117</strain>
    </source>
</reference>
<protein>
    <submittedName>
        <fullName evidence="1">Uncharacterized protein</fullName>
    </submittedName>
</protein>